<evidence type="ECO:0000256" key="8">
    <source>
        <dbReference type="ARBA" id="ARBA00022692"/>
    </source>
</evidence>
<comment type="cofactor">
    <cofactor evidence="20">
        <name>[2Fe-2S] cluster</name>
        <dbReference type="ChEBI" id="CHEBI:190135"/>
    </cofactor>
</comment>
<keyword evidence="13" id="KW-0560">Oxidoreductase</keyword>
<feature type="compositionally biased region" description="Basic and acidic residues" evidence="21">
    <location>
        <begin position="30"/>
        <end position="49"/>
    </location>
</feature>
<dbReference type="PANTHER" id="PTHR10134">
    <property type="entry name" value="CYTOCHROME B-C1 COMPLEX SUBUNIT RIESKE, MITOCHONDRIAL"/>
    <property type="match status" value="1"/>
</dbReference>
<keyword evidence="11" id="KW-0249">Electron transport</keyword>
<feature type="region of interest" description="Disordered" evidence="21">
    <location>
        <begin position="1"/>
        <end position="49"/>
    </location>
</feature>
<organism evidence="24 25">
    <name type="scientific">Promicromonospora soli</name>
    <dbReference type="NCBI Taxonomy" id="2035533"/>
    <lineage>
        <taxon>Bacteria</taxon>
        <taxon>Bacillati</taxon>
        <taxon>Actinomycetota</taxon>
        <taxon>Actinomycetes</taxon>
        <taxon>Micrococcales</taxon>
        <taxon>Promicromonosporaceae</taxon>
        <taxon>Promicromonospora</taxon>
    </lineage>
</organism>
<keyword evidence="8 22" id="KW-0812">Transmembrane</keyword>
<evidence type="ECO:0000256" key="16">
    <source>
        <dbReference type="ARBA" id="ARBA00023136"/>
    </source>
</evidence>
<proteinExistence type="inferred from homology"/>
<dbReference type="GO" id="GO:0016705">
    <property type="term" value="F:oxidoreductase activity, acting on paired donors, with incorporation or reduction of molecular oxygen"/>
    <property type="evidence" value="ECO:0007669"/>
    <property type="project" value="UniProtKB-ARBA"/>
</dbReference>
<dbReference type="InterPro" id="IPR036922">
    <property type="entry name" value="Rieske_2Fe-2S_sf"/>
</dbReference>
<evidence type="ECO:0000256" key="11">
    <source>
        <dbReference type="ARBA" id="ARBA00022982"/>
    </source>
</evidence>
<dbReference type="GO" id="GO:0046872">
    <property type="term" value="F:metal ion binding"/>
    <property type="evidence" value="ECO:0007669"/>
    <property type="project" value="UniProtKB-KW"/>
</dbReference>
<keyword evidence="16 22" id="KW-0472">Membrane</keyword>
<dbReference type="PROSITE" id="PS51296">
    <property type="entry name" value="RIESKE"/>
    <property type="match status" value="1"/>
</dbReference>
<dbReference type="Gene3D" id="2.102.10.10">
    <property type="entry name" value="Rieske [2Fe-2S] iron-sulphur domain"/>
    <property type="match status" value="1"/>
</dbReference>
<dbReference type="GO" id="GO:0051537">
    <property type="term" value="F:2 iron, 2 sulfur cluster binding"/>
    <property type="evidence" value="ECO:0007669"/>
    <property type="project" value="UniProtKB-KW"/>
</dbReference>
<gene>
    <name evidence="24" type="ORF">GCM10017772_05140</name>
</gene>
<feature type="transmembrane region" description="Helical" evidence="22">
    <location>
        <begin position="58"/>
        <end position="79"/>
    </location>
</feature>
<evidence type="ECO:0000313" key="24">
    <source>
        <dbReference type="EMBL" id="GHH65993.1"/>
    </source>
</evidence>
<dbReference type="InterPro" id="IPR014349">
    <property type="entry name" value="Rieske_Fe-S_prot"/>
</dbReference>
<keyword evidence="17" id="KW-1015">Disulfide bond</keyword>
<dbReference type="EMBL" id="BNAS01000001">
    <property type="protein sequence ID" value="GHH65993.1"/>
    <property type="molecule type" value="Genomic_DNA"/>
</dbReference>
<evidence type="ECO:0000256" key="5">
    <source>
        <dbReference type="ARBA" id="ARBA00022448"/>
    </source>
</evidence>
<dbReference type="InterPro" id="IPR045603">
    <property type="entry name" value="QcrA_N"/>
</dbReference>
<dbReference type="Proteomes" id="UP000627369">
    <property type="component" value="Unassembled WGS sequence"/>
</dbReference>
<protein>
    <recommendedName>
        <fullName evidence="4">Cytochrome bc1 complex Rieske iron-sulfur subunit</fullName>
    </recommendedName>
    <alternativeName>
        <fullName evidence="18">Cytochrome bc1 reductase complex subunit QcrA</fullName>
    </alternativeName>
    <alternativeName>
        <fullName evidence="19">Rieske iron-sulfur protein</fullName>
    </alternativeName>
</protein>
<evidence type="ECO:0000256" key="15">
    <source>
        <dbReference type="ARBA" id="ARBA00023014"/>
    </source>
</evidence>
<sequence>MSENQNTPADASTEVTVGSQAGTAVGPAERFPDPGIPEHKHRLTDTDPRAARRAERTVTLLFVLSILGTIGSIVAYVMVPPDGTASGVRLSTLLIGLGLAVSLLGIGIAGIHWAKALMGDREMVQERHPLATNDADRIVAVKDLNDGLADSGVVGRRGVLKGAFFAALALFPVAIAVPLIGSVGGDWNISAFKHTMWKRGTRLAIDPSGRPIKASDVTVGSVFHVIPETTEEFRETHEWITEKSKAVVLMVRLNPEDLRTDQSPEGETWSHEGIVAYSKICTHVGCPVALYEQQTHHLLCPCHQSTFDIADSAKVVFGPANRRLPQLPITVDDEGYLVAQDDFAEPIGPSFWERLK</sequence>
<feature type="domain" description="Rieske" evidence="23">
    <location>
        <begin position="245"/>
        <end position="338"/>
    </location>
</feature>
<evidence type="ECO:0000256" key="22">
    <source>
        <dbReference type="SAM" id="Phobius"/>
    </source>
</evidence>
<evidence type="ECO:0000256" key="3">
    <source>
        <dbReference type="ARBA" id="ARBA00010651"/>
    </source>
</evidence>
<evidence type="ECO:0000313" key="25">
    <source>
        <dbReference type="Proteomes" id="UP000627369"/>
    </source>
</evidence>
<evidence type="ECO:0000256" key="7">
    <source>
        <dbReference type="ARBA" id="ARBA00022660"/>
    </source>
</evidence>
<keyword evidence="9" id="KW-0001">2Fe-2S</keyword>
<keyword evidence="6" id="KW-1003">Cell membrane</keyword>
<evidence type="ECO:0000256" key="19">
    <source>
        <dbReference type="ARBA" id="ARBA00032409"/>
    </source>
</evidence>
<keyword evidence="15" id="KW-0411">Iron-sulfur</keyword>
<evidence type="ECO:0000256" key="21">
    <source>
        <dbReference type="SAM" id="MobiDB-lite"/>
    </source>
</evidence>
<dbReference type="RefSeq" id="WP_229872075.1">
    <property type="nucleotide sequence ID" value="NZ_BNAS01000001.1"/>
</dbReference>
<evidence type="ECO:0000256" key="18">
    <source>
        <dbReference type="ARBA" id="ARBA00029586"/>
    </source>
</evidence>
<comment type="caution">
    <text evidence="24">The sequence shown here is derived from an EMBL/GenBank/DDBJ whole genome shotgun (WGS) entry which is preliminary data.</text>
</comment>
<keyword evidence="25" id="KW-1185">Reference proteome</keyword>
<evidence type="ECO:0000256" key="17">
    <source>
        <dbReference type="ARBA" id="ARBA00023157"/>
    </source>
</evidence>
<evidence type="ECO:0000256" key="2">
    <source>
        <dbReference type="ARBA" id="ARBA00004651"/>
    </source>
</evidence>
<dbReference type="SUPFAM" id="SSF50022">
    <property type="entry name" value="ISP domain"/>
    <property type="match status" value="1"/>
</dbReference>
<evidence type="ECO:0000256" key="10">
    <source>
        <dbReference type="ARBA" id="ARBA00022723"/>
    </source>
</evidence>
<evidence type="ECO:0000259" key="23">
    <source>
        <dbReference type="PROSITE" id="PS51296"/>
    </source>
</evidence>
<dbReference type="AlphaFoldDB" id="A0A919KMQ7"/>
<evidence type="ECO:0000256" key="9">
    <source>
        <dbReference type="ARBA" id="ARBA00022714"/>
    </source>
</evidence>
<evidence type="ECO:0000256" key="14">
    <source>
        <dbReference type="ARBA" id="ARBA00023004"/>
    </source>
</evidence>
<feature type="compositionally biased region" description="Polar residues" evidence="21">
    <location>
        <begin position="1"/>
        <end position="22"/>
    </location>
</feature>
<keyword evidence="5" id="KW-0813">Transport</keyword>
<dbReference type="GO" id="GO:0004497">
    <property type="term" value="F:monooxygenase activity"/>
    <property type="evidence" value="ECO:0007669"/>
    <property type="project" value="UniProtKB-ARBA"/>
</dbReference>
<keyword evidence="10" id="KW-0479">Metal-binding</keyword>
<comment type="subcellular location">
    <subcellularLocation>
        <location evidence="2">Cell membrane</location>
        <topology evidence="2">Multi-pass membrane protein</topology>
    </subcellularLocation>
</comment>
<comment type="function">
    <text evidence="1">Iron-sulfur subunit of the cytochrome bc1 complex, an essential component of the respiratory electron transport chain required for ATP synthesis. The bc1 complex catalyzes the oxidation of menaquinol and the reduction of cytochrome c in the respiratory chain. The bc1 complex operates through a Q-cycle mechanism that couples electron transfer to generation of the proton gradient that drives ATP synthesis.</text>
</comment>
<name>A0A919KMQ7_9MICO</name>
<dbReference type="GO" id="GO:0005886">
    <property type="term" value="C:plasma membrane"/>
    <property type="evidence" value="ECO:0007669"/>
    <property type="project" value="UniProtKB-SubCell"/>
</dbReference>
<evidence type="ECO:0000256" key="12">
    <source>
        <dbReference type="ARBA" id="ARBA00022989"/>
    </source>
</evidence>
<feature type="transmembrane region" description="Helical" evidence="22">
    <location>
        <begin position="91"/>
        <end position="114"/>
    </location>
</feature>
<comment type="similarity">
    <text evidence="3">Belongs to the Rieske iron-sulfur protein family.</text>
</comment>
<dbReference type="Pfam" id="PF19297">
    <property type="entry name" value="QcrA_N"/>
    <property type="match status" value="1"/>
</dbReference>
<dbReference type="PRINTS" id="PR00162">
    <property type="entry name" value="RIESKE"/>
</dbReference>
<reference evidence="24" key="1">
    <citation type="journal article" date="2014" name="Int. J. Syst. Evol. Microbiol.">
        <title>Complete genome sequence of Corynebacterium casei LMG S-19264T (=DSM 44701T), isolated from a smear-ripened cheese.</title>
        <authorList>
            <consortium name="US DOE Joint Genome Institute (JGI-PGF)"/>
            <person name="Walter F."/>
            <person name="Albersmeier A."/>
            <person name="Kalinowski J."/>
            <person name="Ruckert C."/>
        </authorList>
    </citation>
    <scope>NUCLEOTIDE SEQUENCE</scope>
    <source>
        <strain evidence="24">CGMCC 4.7398</strain>
    </source>
</reference>
<evidence type="ECO:0000256" key="6">
    <source>
        <dbReference type="ARBA" id="ARBA00022475"/>
    </source>
</evidence>
<evidence type="ECO:0000256" key="1">
    <source>
        <dbReference type="ARBA" id="ARBA00002494"/>
    </source>
</evidence>
<evidence type="ECO:0000256" key="4">
    <source>
        <dbReference type="ARBA" id="ARBA00015816"/>
    </source>
</evidence>
<evidence type="ECO:0000256" key="20">
    <source>
        <dbReference type="ARBA" id="ARBA00034078"/>
    </source>
</evidence>
<dbReference type="CDD" id="cd03467">
    <property type="entry name" value="Rieske"/>
    <property type="match status" value="1"/>
</dbReference>
<accession>A0A919KMQ7</accession>
<dbReference type="Pfam" id="PF00355">
    <property type="entry name" value="Rieske"/>
    <property type="match status" value="1"/>
</dbReference>
<feature type="transmembrane region" description="Helical" evidence="22">
    <location>
        <begin position="163"/>
        <end position="184"/>
    </location>
</feature>
<dbReference type="InterPro" id="IPR005805">
    <property type="entry name" value="Rieske_Fe-S_prot_C"/>
</dbReference>
<evidence type="ECO:0000256" key="13">
    <source>
        <dbReference type="ARBA" id="ARBA00023002"/>
    </source>
</evidence>
<dbReference type="InterPro" id="IPR017941">
    <property type="entry name" value="Rieske_2Fe-2S"/>
</dbReference>
<keyword evidence="7" id="KW-0679">Respiratory chain</keyword>
<keyword evidence="12 22" id="KW-1133">Transmembrane helix</keyword>
<reference evidence="24" key="2">
    <citation type="submission" date="2020-09" db="EMBL/GenBank/DDBJ databases">
        <authorList>
            <person name="Sun Q."/>
            <person name="Zhou Y."/>
        </authorList>
    </citation>
    <scope>NUCLEOTIDE SEQUENCE</scope>
    <source>
        <strain evidence="24">CGMCC 4.7398</strain>
    </source>
</reference>
<keyword evidence="14" id="KW-0408">Iron</keyword>